<evidence type="ECO:0000313" key="8">
    <source>
        <dbReference type="Proteomes" id="UP001501170"/>
    </source>
</evidence>
<evidence type="ECO:0000256" key="4">
    <source>
        <dbReference type="PROSITE-ProRule" id="PRU00335"/>
    </source>
</evidence>
<feature type="DNA-binding region" description="H-T-H motif" evidence="4">
    <location>
        <begin position="42"/>
        <end position="61"/>
    </location>
</feature>
<keyword evidence="8" id="KW-1185">Reference proteome</keyword>
<evidence type="ECO:0000256" key="3">
    <source>
        <dbReference type="ARBA" id="ARBA00023163"/>
    </source>
</evidence>
<dbReference type="SUPFAM" id="SSF46689">
    <property type="entry name" value="Homeodomain-like"/>
    <property type="match status" value="1"/>
</dbReference>
<accession>A0ABN3HGM0</accession>
<dbReference type="InterPro" id="IPR004111">
    <property type="entry name" value="Repressor_TetR_C"/>
</dbReference>
<dbReference type="InterPro" id="IPR050109">
    <property type="entry name" value="HTH-type_TetR-like_transc_reg"/>
</dbReference>
<name>A0ABN3HGM0_9ACTN</name>
<dbReference type="Gene3D" id="1.10.357.10">
    <property type="entry name" value="Tetracycline Repressor, domain 2"/>
    <property type="match status" value="1"/>
</dbReference>
<keyword evidence="1" id="KW-0805">Transcription regulation</keyword>
<evidence type="ECO:0000259" key="6">
    <source>
        <dbReference type="PROSITE" id="PS50977"/>
    </source>
</evidence>
<dbReference type="InterPro" id="IPR001647">
    <property type="entry name" value="HTH_TetR"/>
</dbReference>
<keyword evidence="2 4" id="KW-0238">DNA-binding</keyword>
<dbReference type="Gene3D" id="1.10.10.60">
    <property type="entry name" value="Homeodomain-like"/>
    <property type="match status" value="1"/>
</dbReference>
<sequence>MTVPEHDRPQRRVGRRRASHSMDTVIGEAVALLDESGESALTFRALAARLGGGVASIYWYVSSKEELLDRAADHVLGEVLIRTNDFDDTDDPIADLRAVAVALFDTVVDRPWLGGYLMRDTGTQPNGLQMYERLGRHVMRLGLGPRETFHGVSAVLGFVIGTATDLGQQPPAAVLDGTMSRSEYIEHFADQWRSLDPDQYPFIHYTVDEFAVHDDAEQFRAGLDLLLSGLRLQAGGR</sequence>
<comment type="caution">
    <text evidence="7">The sequence shown here is derived from an EMBL/GenBank/DDBJ whole genome shotgun (WGS) entry which is preliminary data.</text>
</comment>
<evidence type="ECO:0000256" key="5">
    <source>
        <dbReference type="SAM" id="MobiDB-lite"/>
    </source>
</evidence>
<evidence type="ECO:0000256" key="1">
    <source>
        <dbReference type="ARBA" id="ARBA00023015"/>
    </source>
</evidence>
<feature type="domain" description="HTH tetR-type" evidence="6">
    <location>
        <begin position="19"/>
        <end position="79"/>
    </location>
</feature>
<protein>
    <submittedName>
        <fullName evidence="7">TetR family transcriptional regulator</fullName>
    </submittedName>
</protein>
<dbReference type="Pfam" id="PF00440">
    <property type="entry name" value="TetR_N"/>
    <property type="match status" value="1"/>
</dbReference>
<evidence type="ECO:0000313" key="7">
    <source>
        <dbReference type="EMBL" id="GAA2379711.1"/>
    </source>
</evidence>
<keyword evidence="3" id="KW-0804">Transcription</keyword>
<dbReference type="Pfam" id="PF02909">
    <property type="entry name" value="TetR_C_1"/>
    <property type="match status" value="1"/>
</dbReference>
<dbReference type="InterPro" id="IPR036271">
    <property type="entry name" value="Tet_transcr_reg_TetR-rel_C_sf"/>
</dbReference>
<dbReference type="Proteomes" id="UP001501170">
    <property type="component" value="Unassembled WGS sequence"/>
</dbReference>
<feature type="region of interest" description="Disordered" evidence="5">
    <location>
        <begin position="1"/>
        <end position="20"/>
    </location>
</feature>
<proteinExistence type="predicted"/>
<feature type="compositionally biased region" description="Basic and acidic residues" evidence="5">
    <location>
        <begin position="1"/>
        <end position="10"/>
    </location>
</feature>
<dbReference type="PROSITE" id="PS50977">
    <property type="entry name" value="HTH_TETR_2"/>
    <property type="match status" value="1"/>
</dbReference>
<dbReference type="EMBL" id="BAAARB010000009">
    <property type="protein sequence ID" value="GAA2379711.1"/>
    <property type="molecule type" value="Genomic_DNA"/>
</dbReference>
<dbReference type="PANTHER" id="PTHR30055">
    <property type="entry name" value="HTH-TYPE TRANSCRIPTIONAL REGULATOR RUTR"/>
    <property type="match status" value="1"/>
</dbReference>
<organism evidence="7 8">
    <name type="scientific">Gordonia cholesterolivorans</name>
    <dbReference type="NCBI Taxonomy" id="559625"/>
    <lineage>
        <taxon>Bacteria</taxon>
        <taxon>Bacillati</taxon>
        <taxon>Actinomycetota</taxon>
        <taxon>Actinomycetes</taxon>
        <taxon>Mycobacteriales</taxon>
        <taxon>Gordoniaceae</taxon>
        <taxon>Gordonia</taxon>
    </lineage>
</organism>
<gene>
    <name evidence="7" type="ORF">GCM10009855_19720</name>
</gene>
<dbReference type="PANTHER" id="PTHR30055:SF151">
    <property type="entry name" value="TRANSCRIPTIONAL REGULATORY PROTEIN"/>
    <property type="match status" value="1"/>
</dbReference>
<dbReference type="RefSeq" id="WP_346076127.1">
    <property type="nucleotide sequence ID" value="NZ_BAAARB010000009.1"/>
</dbReference>
<dbReference type="InterPro" id="IPR009057">
    <property type="entry name" value="Homeodomain-like_sf"/>
</dbReference>
<evidence type="ECO:0000256" key="2">
    <source>
        <dbReference type="ARBA" id="ARBA00023125"/>
    </source>
</evidence>
<reference evidence="7 8" key="1">
    <citation type="journal article" date="2019" name="Int. J. Syst. Evol. Microbiol.">
        <title>The Global Catalogue of Microorganisms (GCM) 10K type strain sequencing project: providing services to taxonomists for standard genome sequencing and annotation.</title>
        <authorList>
            <consortium name="The Broad Institute Genomics Platform"/>
            <consortium name="The Broad Institute Genome Sequencing Center for Infectious Disease"/>
            <person name="Wu L."/>
            <person name="Ma J."/>
        </authorList>
    </citation>
    <scope>NUCLEOTIDE SEQUENCE [LARGE SCALE GENOMIC DNA]</scope>
    <source>
        <strain evidence="7 8">JCM 16227</strain>
    </source>
</reference>
<dbReference type="SUPFAM" id="SSF48498">
    <property type="entry name" value="Tetracyclin repressor-like, C-terminal domain"/>
    <property type="match status" value="1"/>
</dbReference>